<comment type="catalytic activity">
    <reaction evidence="11">
        <text>3-dehydro-4-O-phospho-L-erythronate + H(+) = dihydroxyacetone phosphate + CO2</text>
        <dbReference type="Rhea" id="RHEA:52404"/>
        <dbReference type="ChEBI" id="CHEBI:15378"/>
        <dbReference type="ChEBI" id="CHEBI:16526"/>
        <dbReference type="ChEBI" id="CHEBI:57642"/>
        <dbReference type="ChEBI" id="CHEBI:136592"/>
        <dbReference type="EC" id="4.1.1.104"/>
    </reaction>
</comment>
<evidence type="ECO:0000256" key="3">
    <source>
        <dbReference type="ARBA" id="ARBA00022723"/>
    </source>
</evidence>
<comment type="similarity">
    <text evidence="2">Belongs to the aldolase class II family. AraD/FucA subfamily.</text>
</comment>
<dbReference type="Gene3D" id="3.40.225.10">
    <property type="entry name" value="Class II aldolase/adducin N-terminal domain"/>
    <property type="match status" value="1"/>
</dbReference>
<dbReference type="Proteomes" id="UP000234881">
    <property type="component" value="Unassembled WGS sequence"/>
</dbReference>
<dbReference type="GO" id="GO:0016832">
    <property type="term" value="F:aldehyde-lyase activity"/>
    <property type="evidence" value="ECO:0007669"/>
    <property type="project" value="InterPro"/>
</dbReference>
<keyword evidence="6" id="KW-0119">Carbohydrate metabolism</keyword>
<name>A0A2N5XVQ1_9HYPH</name>
<accession>A0A2N5XVQ1</accession>
<dbReference type="InterPro" id="IPR050013">
    <property type="entry name" value="OtnC"/>
</dbReference>
<keyword evidence="3" id="KW-0479">Metal-binding</keyword>
<evidence type="ECO:0000256" key="6">
    <source>
        <dbReference type="ARBA" id="ARBA00023277"/>
    </source>
</evidence>
<comment type="catalytic activity">
    <reaction evidence="10">
        <text>3-dehydro-4-O-phospho-D-erythronate + H(+) = dihydroxyacetone phosphate + CO2</text>
        <dbReference type="Rhea" id="RHEA:52416"/>
        <dbReference type="ChEBI" id="CHEBI:15378"/>
        <dbReference type="ChEBI" id="CHEBI:16526"/>
        <dbReference type="ChEBI" id="CHEBI:57642"/>
        <dbReference type="ChEBI" id="CHEBI:136593"/>
        <dbReference type="EC" id="4.1.1.104"/>
    </reaction>
</comment>
<keyword evidence="14" id="KW-1185">Reference proteome</keyword>
<dbReference type="PANTHER" id="PTHR22789:SF0">
    <property type="entry name" value="3-OXO-TETRONATE 4-PHOSPHATE DECARBOXYLASE-RELATED"/>
    <property type="match status" value="1"/>
</dbReference>
<feature type="domain" description="Class II aldolase/adducin N-terminal" evidence="12">
    <location>
        <begin position="8"/>
        <end position="186"/>
    </location>
</feature>
<protein>
    <recommendedName>
        <fullName evidence="9">3-oxo-tetronate 4-phosphate decarboxylase</fullName>
        <ecNumber evidence="8">4.1.1.104</ecNumber>
    </recommendedName>
</protein>
<dbReference type="AlphaFoldDB" id="A0A2N5XVQ1"/>
<proteinExistence type="inferred from homology"/>
<gene>
    <name evidence="13" type="ORF">C0081_03740</name>
</gene>
<comment type="cofactor">
    <cofactor evidence="1">
        <name>Zn(2+)</name>
        <dbReference type="ChEBI" id="CHEBI:29105"/>
    </cofactor>
</comment>
<reference evidence="13 14" key="1">
    <citation type="submission" date="2018-01" db="EMBL/GenBank/DDBJ databases">
        <title>The draft genome sequence of Cohaesibacter sp. H1304.</title>
        <authorList>
            <person name="Wang N.-N."/>
            <person name="Du Z.-J."/>
        </authorList>
    </citation>
    <scope>NUCLEOTIDE SEQUENCE [LARGE SCALE GENOMIC DNA]</scope>
    <source>
        <strain evidence="13 14">H1304</strain>
    </source>
</reference>
<dbReference type="NCBIfam" id="NF043034">
    <property type="entry name" value="OxoTetrPhDc"/>
    <property type="match status" value="1"/>
</dbReference>
<dbReference type="EC" id="4.1.1.104" evidence="8"/>
<evidence type="ECO:0000256" key="4">
    <source>
        <dbReference type="ARBA" id="ARBA00022833"/>
    </source>
</evidence>
<dbReference type="GO" id="GO:0046872">
    <property type="term" value="F:metal ion binding"/>
    <property type="evidence" value="ECO:0007669"/>
    <property type="project" value="UniProtKB-KW"/>
</dbReference>
<dbReference type="InterPro" id="IPR050197">
    <property type="entry name" value="Aldolase_class_II_sugar_metab"/>
</dbReference>
<evidence type="ECO:0000313" key="14">
    <source>
        <dbReference type="Proteomes" id="UP000234881"/>
    </source>
</evidence>
<evidence type="ECO:0000256" key="5">
    <source>
        <dbReference type="ARBA" id="ARBA00023239"/>
    </source>
</evidence>
<evidence type="ECO:0000256" key="7">
    <source>
        <dbReference type="ARBA" id="ARBA00044745"/>
    </source>
</evidence>
<evidence type="ECO:0000256" key="1">
    <source>
        <dbReference type="ARBA" id="ARBA00001947"/>
    </source>
</evidence>
<dbReference type="RefSeq" id="WP_101532476.1">
    <property type="nucleotide sequence ID" value="NZ_JBFHIU010000064.1"/>
</dbReference>
<dbReference type="SUPFAM" id="SSF53639">
    <property type="entry name" value="AraD/HMP-PK domain-like"/>
    <property type="match status" value="1"/>
</dbReference>
<evidence type="ECO:0000256" key="11">
    <source>
        <dbReference type="ARBA" id="ARBA00048603"/>
    </source>
</evidence>
<sequence>MNETKLRDEIVGLAKSMFDRGLTFGSSGNISVRLDDGWLMTPTGSTMGTLDPARLSKLDINGRLISGDKPTKEAFLHTTMYERRPKANAVVHLHSTHSVALGCLHDVDPANVLPPLTAYFVMRIGTLPLIPYFAPGDLKLAEAVGEMASRHHAVLLANHGPVVAGKTLQDAVYATEELEETAKLFLALQNLRTRPLTSEQVADLHRRFPQNI</sequence>
<evidence type="ECO:0000256" key="2">
    <source>
        <dbReference type="ARBA" id="ARBA00010037"/>
    </source>
</evidence>
<comment type="caution">
    <text evidence="13">The sequence shown here is derived from an EMBL/GenBank/DDBJ whole genome shotgun (WGS) entry which is preliminary data.</text>
</comment>
<dbReference type="InterPro" id="IPR001303">
    <property type="entry name" value="Aldolase_II/adducin_N"/>
</dbReference>
<evidence type="ECO:0000256" key="10">
    <source>
        <dbReference type="ARBA" id="ARBA00047520"/>
    </source>
</evidence>
<keyword evidence="5" id="KW-0456">Lyase</keyword>
<comment type="function">
    <text evidence="7">Catalyzes the decarboxylation of 3-oxo-tetronate 4-phosphate to dihydroxyacetone phosphate (DHAP) and CO(2).</text>
</comment>
<dbReference type="Pfam" id="PF00596">
    <property type="entry name" value="Aldolase_II"/>
    <property type="match status" value="1"/>
</dbReference>
<dbReference type="GO" id="GO:0005829">
    <property type="term" value="C:cytosol"/>
    <property type="evidence" value="ECO:0007669"/>
    <property type="project" value="TreeGrafter"/>
</dbReference>
<dbReference type="InterPro" id="IPR036409">
    <property type="entry name" value="Aldolase_II/adducin_N_sf"/>
</dbReference>
<organism evidence="13 14">
    <name type="scientific">Cohaesibacter celericrescens</name>
    <dbReference type="NCBI Taxonomy" id="2067669"/>
    <lineage>
        <taxon>Bacteria</taxon>
        <taxon>Pseudomonadati</taxon>
        <taxon>Pseudomonadota</taxon>
        <taxon>Alphaproteobacteria</taxon>
        <taxon>Hyphomicrobiales</taxon>
        <taxon>Cohaesibacteraceae</taxon>
    </lineage>
</organism>
<dbReference type="NCBIfam" id="NF006000">
    <property type="entry name" value="PRK08130.1"/>
    <property type="match status" value="1"/>
</dbReference>
<evidence type="ECO:0000259" key="12">
    <source>
        <dbReference type="SMART" id="SM01007"/>
    </source>
</evidence>
<dbReference type="OrthoDB" id="5500703at2"/>
<evidence type="ECO:0000313" key="13">
    <source>
        <dbReference type="EMBL" id="PLW78583.1"/>
    </source>
</evidence>
<dbReference type="EMBL" id="PKUQ01000003">
    <property type="protein sequence ID" value="PLW78583.1"/>
    <property type="molecule type" value="Genomic_DNA"/>
</dbReference>
<evidence type="ECO:0000256" key="8">
    <source>
        <dbReference type="ARBA" id="ARBA00044772"/>
    </source>
</evidence>
<dbReference type="PANTHER" id="PTHR22789">
    <property type="entry name" value="FUCULOSE PHOSPHATE ALDOLASE"/>
    <property type="match status" value="1"/>
</dbReference>
<keyword evidence="4" id="KW-0862">Zinc</keyword>
<dbReference type="SMART" id="SM01007">
    <property type="entry name" value="Aldolase_II"/>
    <property type="match status" value="1"/>
</dbReference>
<dbReference type="FunFam" id="3.40.225.10:FF:000008">
    <property type="entry name" value="Sugar aldolase"/>
    <property type="match status" value="1"/>
</dbReference>
<dbReference type="GO" id="GO:0019323">
    <property type="term" value="P:pentose catabolic process"/>
    <property type="evidence" value="ECO:0007669"/>
    <property type="project" value="InterPro"/>
</dbReference>
<evidence type="ECO:0000256" key="9">
    <source>
        <dbReference type="ARBA" id="ARBA00044803"/>
    </source>
</evidence>